<keyword evidence="1" id="KW-0347">Helicase</keyword>
<dbReference type="EMBL" id="AGCA01000052">
    <property type="protein sequence ID" value="EGY29737.1"/>
    <property type="molecule type" value="Genomic_DNA"/>
</dbReference>
<comment type="caution">
    <text evidence="1">The sequence shown here is derived from an EMBL/GenBank/DDBJ whole genome shotgun (WGS) entry which is preliminary data.</text>
</comment>
<evidence type="ECO:0000313" key="2">
    <source>
        <dbReference type="Proteomes" id="UP000004116"/>
    </source>
</evidence>
<evidence type="ECO:0000313" key="1">
    <source>
        <dbReference type="EMBL" id="EGY29737.1"/>
    </source>
</evidence>
<dbReference type="GO" id="GO:0004386">
    <property type="term" value="F:helicase activity"/>
    <property type="evidence" value="ECO:0007669"/>
    <property type="project" value="UniProtKB-KW"/>
</dbReference>
<gene>
    <name evidence="1" type="ORF">Rin_00002820</name>
</gene>
<name>G2GWZ5_9ENTR</name>
<accession>G2GWZ5</accession>
<dbReference type="AlphaFoldDB" id="G2GWZ5"/>
<dbReference type="Proteomes" id="UP000004116">
    <property type="component" value="Unassembled WGS sequence"/>
</dbReference>
<protein>
    <submittedName>
        <fullName evidence="1">PIF1 helicase</fullName>
    </submittedName>
</protein>
<keyword evidence="2" id="KW-1185">Reference proteome</keyword>
<keyword evidence="1" id="KW-0378">Hydrolase</keyword>
<sequence>MAINKARRQCLKAAGVDLKNDRFSRGQLYVACSRVSTSDSQVILLPAGRTKNIVYKELLYKMQNGFAQKEYFAHNNVTHNIF</sequence>
<keyword evidence="1" id="KW-0067">ATP-binding</keyword>
<keyword evidence="1" id="KW-0547">Nucleotide-binding</keyword>
<reference evidence="1 2" key="1">
    <citation type="journal article" date="2012" name="Genome Res.">
        <title>Genomic basis of endosymbiont-conferred protection against an insect parasitoid.</title>
        <authorList>
            <person name="Hansen A.K."/>
            <person name="Vorburger C."/>
            <person name="Moran N.A."/>
        </authorList>
    </citation>
    <scope>NUCLEOTIDE SEQUENCE [LARGE SCALE GENOMIC DNA]</scope>
    <source>
        <strain evidence="2">R5.15</strain>
    </source>
</reference>
<proteinExistence type="predicted"/>
<organism evidence="1 2">
    <name type="scientific">Candidatus Regiella insecticola 5.15</name>
    <dbReference type="NCBI Taxonomy" id="1005043"/>
    <lineage>
        <taxon>Bacteria</taxon>
        <taxon>Pseudomonadati</taxon>
        <taxon>Pseudomonadota</taxon>
        <taxon>Gammaproteobacteria</taxon>
        <taxon>Enterobacterales</taxon>
        <taxon>Enterobacteriaceae</taxon>
        <taxon>aphid secondary symbionts</taxon>
        <taxon>Candidatus Regiella</taxon>
    </lineage>
</organism>